<evidence type="ECO:0000256" key="3">
    <source>
        <dbReference type="ARBA" id="ARBA00023157"/>
    </source>
</evidence>
<accession>A0ABD3FQ28</accession>
<feature type="compositionally biased region" description="Acidic residues" evidence="4">
    <location>
        <begin position="180"/>
        <end position="190"/>
    </location>
</feature>
<dbReference type="Proteomes" id="UP001632037">
    <property type="component" value="Unassembled WGS sequence"/>
</dbReference>
<feature type="domain" description="Kazal-like" evidence="5">
    <location>
        <begin position="321"/>
        <end position="373"/>
    </location>
</feature>
<dbReference type="SUPFAM" id="SSF100895">
    <property type="entry name" value="Kazal-type serine protease inhibitors"/>
    <property type="match status" value="3"/>
</dbReference>
<dbReference type="Gene3D" id="3.30.60.30">
    <property type="match status" value="3"/>
</dbReference>
<keyword evidence="3" id="KW-1015">Disulfide bond</keyword>
<dbReference type="PANTHER" id="PTHR10913:SF45">
    <property type="entry name" value="FOLLISTATIN, ISOFORM A-RELATED"/>
    <property type="match status" value="1"/>
</dbReference>
<evidence type="ECO:0000313" key="7">
    <source>
        <dbReference type="Proteomes" id="UP001632037"/>
    </source>
</evidence>
<evidence type="ECO:0000256" key="1">
    <source>
        <dbReference type="ARBA" id="ARBA00022690"/>
    </source>
</evidence>
<dbReference type="PANTHER" id="PTHR10913">
    <property type="entry name" value="FOLLISTATIN-RELATED"/>
    <property type="match status" value="1"/>
</dbReference>
<comment type="caution">
    <text evidence="6">The sequence shown here is derived from an EMBL/GenBank/DDBJ whole genome shotgun (WGS) entry which is preliminary data.</text>
</comment>
<dbReference type="InterPro" id="IPR050653">
    <property type="entry name" value="Prot_Inhib_GrowthFact_Antg"/>
</dbReference>
<protein>
    <recommendedName>
        <fullName evidence="5">Kazal-like domain-containing protein</fullName>
    </recommendedName>
</protein>
<evidence type="ECO:0000256" key="4">
    <source>
        <dbReference type="SAM" id="MobiDB-lite"/>
    </source>
</evidence>
<dbReference type="CDD" id="cd00104">
    <property type="entry name" value="KAZAL_FS"/>
    <property type="match status" value="3"/>
</dbReference>
<feature type="region of interest" description="Disordered" evidence="4">
    <location>
        <begin position="137"/>
        <end position="198"/>
    </location>
</feature>
<feature type="compositionally biased region" description="Acidic residues" evidence="4">
    <location>
        <begin position="144"/>
        <end position="161"/>
    </location>
</feature>
<feature type="compositionally biased region" description="Acidic residues" evidence="4">
    <location>
        <begin position="259"/>
        <end position="268"/>
    </location>
</feature>
<evidence type="ECO:0000313" key="6">
    <source>
        <dbReference type="EMBL" id="KAL3667957.1"/>
    </source>
</evidence>
<gene>
    <name evidence="6" type="ORF">V7S43_006834</name>
</gene>
<feature type="region of interest" description="Disordered" evidence="4">
    <location>
        <begin position="250"/>
        <end position="324"/>
    </location>
</feature>
<dbReference type="EMBL" id="JBIMZQ010000012">
    <property type="protein sequence ID" value="KAL3667957.1"/>
    <property type="molecule type" value="Genomic_DNA"/>
</dbReference>
<feature type="compositionally biased region" description="Low complexity" evidence="4">
    <location>
        <begin position="59"/>
        <end position="75"/>
    </location>
</feature>
<evidence type="ECO:0000259" key="5">
    <source>
        <dbReference type="PROSITE" id="PS51465"/>
    </source>
</evidence>
<feature type="region of interest" description="Disordered" evidence="4">
    <location>
        <begin position="58"/>
        <end position="77"/>
    </location>
</feature>
<keyword evidence="7" id="KW-1185">Reference proteome</keyword>
<proteinExistence type="predicted"/>
<evidence type="ECO:0000256" key="2">
    <source>
        <dbReference type="ARBA" id="ARBA00022900"/>
    </source>
</evidence>
<dbReference type="Pfam" id="PF07648">
    <property type="entry name" value="Kazal_2"/>
    <property type="match status" value="3"/>
</dbReference>
<keyword evidence="2" id="KW-0722">Serine protease inhibitor</keyword>
<dbReference type="InterPro" id="IPR002350">
    <property type="entry name" value="Kazal_dom"/>
</dbReference>
<feature type="compositionally biased region" description="Low complexity" evidence="4">
    <location>
        <begin position="295"/>
        <end position="306"/>
    </location>
</feature>
<name>A0ABD3FQ28_9STRA</name>
<dbReference type="InterPro" id="IPR036058">
    <property type="entry name" value="Kazal_dom_sf"/>
</dbReference>
<reference evidence="6 7" key="1">
    <citation type="submission" date="2024-09" db="EMBL/GenBank/DDBJ databases">
        <title>Genome sequencing and assembly of Phytophthora oleae, isolate VK10A, causative agent of rot of olive drupes.</title>
        <authorList>
            <person name="Conti Taguali S."/>
            <person name="Riolo M."/>
            <person name="La Spada F."/>
            <person name="Cacciola S.O."/>
            <person name="Dionisio G."/>
        </authorList>
    </citation>
    <scope>NUCLEOTIDE SEQUENCE [LARGE SCALE GENOMIC DNA]</scope>
    <source>
        <strain evidence="6 7">VK10A</strain>
    </source>
</reference>
<dbReference type="SMART" id="SM00280">
    <property type="entry name" value="KAZAL"/>
    <property type="match status" value="3"/>
</dbReference>
<feature type="domain" description="Kazal-like" evidence="5">
    <location>
        <begin position="79"/>
        <end position="137"/>
    </location>
</feature>
<dbReference type="PROSITE" id="PS51465">
    <property type="entry name" value="KAZAL_2"/>
    <property type="match status" value="2"/>
</dbReference>
<dbReference type="AlphaFoldDB" id="A0ABD3FQ28"/>
<organism evidence="6 7">
    <name type="scientific">Phytophthora oleae</name>
    <dbReference type="NCBI Taxonomy" id="2107226"/>
    <lineage>
        <taxon>Eukaryota</taxon>
        <taxon>Sar</taxon>
        <taxon>Stramenopiles</taxon>
        <taxon>Oomycota</taxon>
        <taxon>Peronosporomycetes</taxon>
        <taxon>Peronosporales</taxon>
        <taxon>Peronosporaceae</taxon>
        <taxon>Phytophthora</taxon>
    </lineage>
</organism>
<sequence>MLLLAQRREERLAWLDHFSFLLKELTRFSQDKMKFTASLVIAAIAASTVRAGNPAMQTTLTSESGSESASASVDSSELEDTGTSCNFACLAVMRPVTDENGVTYSNECMMRAAKCKGKRKDVNVLEEYKRLYGKSFGASRDADDAGDESASDESASDEDGSASESSGAVKILQGAPESNDSSEEESASDDGSDKDTPKSYCPNILCPAVFSPVWDENGVQYPNECSMKASKCKGPKENVLDEYKRIYGKEFGAPRDESGSDDASESDDGSSSMATKMVKGTKGSSKAEKSKKATKTSSDSDSDIGSLYDDGSEGVIDDGSSTPSTKCAGACPDVELPVCGSDGVWYSNPCELKIAACENPEADIVEDDAACSSKVTKGEKKAGKITTDVIW</sequence>
<keyword evidence="1" id="KW-0646">Protease inhibitor</keyword>